<dbReference type="FunFam" id="3.20.20.300:FF:000014">
    <property type="entry name" value="Beta-hexosaminidase, lipoprotein"/>
    <property type="match status" value="1"/>
</dbReference>
<comment type="similarity">
    <text evidence="2">Belongs to the glycosyl hydrolase 3 family.</text>
</comment>
<dbReference type="AlphaFoldDB" id="A0A1H1F7E3"/>
<evidence type="ECO:0000256" key="1">
    <source>
        <dbReference type="ARBA" id="ARBA00001231"/>
    </source>
</evidence>
<evidence type="ECO:0000256" key="4">
    <source>
        <dbReference type="ARBA" id="ARBA00022801"/>
    </source>
</evidence>
<dbReference type="PRINTS" id="PR00133">
    <property type="entry name" value="GLHYDRLASE3"/>
</dbReference>
<accession>A0A1H1F7E3</accession>
<dbReference type="InterPro" id="IPR017853">
    <property type="entry name" value="GH"/>
</dbReference>
<evidence type="ECO:0000256" key="3">
    <source>
        <dbReference type="ARBA" id="ARBA00012663"/>
    </source>
</evidence>
<evidence type="ECO:0000313" key="9">
    <source>
        <dbReference type="EMBL" id="SDQ96851.1"/>
    </source>
</evidence>
<dbReference type="InterPro" id="IPR002772">
    <property type="entry name" value="Glyco_hydro_3_C"/>
</dbReference>
<feature type="domain" description="Glycoside hydrolase family 3 C-terminal" evidence="8">
    <location>
        <begin position="448"/>
        <end position="616"/>
    </location>
</feature>
<dbReference type="Pfam" id="PF00933">
    <property type="entry name" value="Glyco_hydro_3"/>
    <property type="match status" value="1"/>
</dbReference>
<dbReference type="InterPro" id="IPR036962">
    <property type="entry name" value="Glyco_hydro_3_N_sf"/>
</dbReference>
<reference evidence="10" key="1">
    <citation type="submission" date="2016-10" db="EMBL/GenBank/DDBJ databases">
        <authorList>
            <person name="Varghese N."/>
            <person name="Submissions S."/>
        </authorList>
    </citation>
    <scope>NUCLEOTIDE SEQUENCE [LARGE SCALE GENOMIC DNA]</scope>
    <source>
        <strain evidence="10">DSM 45459</strain>
    </source>
</reference>
<proteinExistence type="inferred from homology"/>
<dbReference type="SUPFAM" id="SSF51445">
    <property type="entry name" value="(Trans)glycosidases"/>
    <property type="match status" value="1"/>
</dbReference>
<organism evidence="9 10">
    <name type="scientific">Actinopolyspora saharensis</name>
    <dbReference type="NCBI Taxonomy" id="995062"/>
    <lineage>
        <taxon>Bacteria</taxon>
        <taxon>Bacillati</taxon>
        <taxon>Actinomycetota</taxon>
        <taxon>Actinomycetes</taxon>
        <taxon>Actinopolysporales</taxon>
        <taxon>Actinopolysporaceae</taxon>
        <taxon>Actinopolyspora</taxon>
    </lineage>
</organism>
<dbReference type="Gene3D" id="3.40.50.1700">
    <property type="entry name" value="Glycoside hydrolase family 3 C-terminal domain"/>
    <property type="match status" value="1"/>
</dbReference>
<keyword evidence="4" id="KW-0378">Hydrolase</keyword>
<keyword evidence="10" id="KW-1185">Reference proteome</keyword>
<dbReference type="GO" id="GO:0004563">
    <property type="term" value="F:beta-N-acetylhexosaminidase activity"/>
    <property type="evidence" value="ECO:0007669"/>
    <property type="project" value="UniProtKB-EC"/>
</dbReference>
<dbReference type="InterPro" id="IPR036881">
    <property type="entry name" value="Glyco_hydro_3_C_sf"/>
</dbReference>
<dbReference type="EMBL" id="FNKO01000002">
    <property type="protein sequence ID" value="SDQ96851.1"/>
    <property type="molecule type" value="Genomic_DNA"/>
</dbReference>
<dbReference type="InterPro" id="IPR001764">
    <property type="entry name" value="Glyco_hydro_3_N"/>
</dbReference>
<dbReference type="GO" id="GO:0009254">
    <property type="term" value="P:peptidoglycan turnover"/>
    <property type="evidence" value="ECO:0007669"/>
    <property type="project" value="TreeGrafter"/>
</dbReference>
<comment type="catalytic activity">
    <reaction evidence="1">
        <text>Hydrolysis of terminal non-reducing N-acetyl-D-hexosamine residues in N-acetyl-beta-D-hexosaminides.</text>
        <dbReference type="EC" id="3.2.1.52"/>
    </reaction>
</comment>
<dbReference type="GO" id="GO:0005975">
    <property type="term" value="P:carbohydrate metabolic process"/>
    <property type="evidence" value="ECO:0007669"/>
    <property type="project" value="InterPro"/>
</dbReference>
<feature type="region of interest" description="Disordered" evidence="6">
    <location>
        <begin position="22"/>
        <end position="59"/>
    </location>
</feature>
<protein>
    <recommendedName>
        <fullName evidence="3">beta-N-acetylhexosaminidase</fullName>
        <ecNumber evidence="3">3.2.1.52</ecNumber>
    </recommendedName>
</protein>
<gene>
    <name evidence="9" type="ORF">SAMN04489718_2887</name>
</gene>
<dbReference type="Gene3D" id="3.20.20.300">
    <property type="entry name" value="Glycoside hydrolase, family 3, N-terminal domain"/>
    <property type="match status" value="1"/>
</dbReference>
<evidence type="ECO:0000259" key="7">
    <source>
        <dbReference type="Pfam" id="PF00933"/>
    </source>
</evidence>
<dbReference type="PANTHER" id="PTHR30480:SF13">
    <property type="entry name" value="BETA-HEXOSAMINIDASE"/>
    <property type="match status" value="1"/>
</dbReference>
<dbReference type="Pfam" id="PF01915">
    <property type="entry name" value="Glyco_hydro_3_C"/>
    <property type="match status" value="1"/>
</dbReference>
<dbReference type="InterPro" id="IPR050226">
    <property type="entry name" value="NagZ_Beta-hexosaminidase"/>
</dbReference>
<dbReference type="STRING" id="995062.SAMN04489718_2887"/>
<feature type="domain" description="Glycoside hydrolase family 3 N-terminal" evidence="7">
    <location>
        <begin position="69"/>
        <end position="408"/>
    </location>
</feature>
<dbReference type="SUPFAM" id="SSF52279">
    <property type="entry name" value="Beta-D-glucan exohydrolase, C-terminal domain"/>
    <property type="match status" value="1"/>
</dbReference>
<evidence type="ECO:0000256" key="2">
    <source>
        <dbReference type="ARBA" id="ARBA00005336"/>
    </source>
</evidence>
<feature type="compositionally biased region" description="Polar residues" evidence="6">
    <location>
        <begin position="22"/>
        <end position="32"/>
    </location>
</feature>
<evidence type="ECO:0000313" key="10">
    <source>
        <dbReference type="Proteomes" id="UP000199301"/>
    </source>
</evidence>
<evidence type="ECO:0000259" key="8">
    <source>
        <dbReference type="Pfam" id="PF01915"/>
    </source>
</evidence>
<name>A0A1H1F7E3_9ACTN</name>
<evidence type="ECO:0000256" key="6">
    <source>
        <dbReference type="SAM" id="MobiDB-lite"/>
    </source>
</evidence>
<dbReference type="PANTHER" id="PTHR30480">
    <property type="entry name" value="BETA-HEXOSAMINIDASE-RELATED"/>
    <property type="match status" value="1"/>
</dbReference>
<keyword evidence="5" id="KW-0326">Glycosidase</keyword>
<sequence length="617" mass="65998">MPWMLGRRHLLAAAFGTVTLGSVRSTNSTGTSPPRADRTSAGTESAPAEHSADESTPDRVSSIVAAMSLRQKVGQLFVTVAHGATADAPHSGNREDYGVDTPAEVVREFQLGGVIHFSWTDSLREPRQIAELSNDLQRTALDSGAGIPLTIATDQEQGAVTRIGEPATALPGNMALGAARDPHRAAQAADVTGRELRAMGITQNFAPVGDVNVDPENPVIGVRSFGSDPELVAGLTRAQVRGHQDFGSAANTVSATVKHFPGHGDTSVDSHTALPVVDHTAEQWRRLDAPPFRAAIAAGTDSVMTAHIKFPRLDDSGEPATLSREILTGMLREELGFAGVVVTDSLRMEGVLELHPNEPVSVLAFRAGADQLLMPRDLGSAIESVVAAVRSGELSERDVDRSVTRILRMKERRGLLDDPLVDPNAVGRVVGSERNAHRARRITDSTVTVLRNDSGLLPLRERPRDVLVTGWGTDTVAELARLVRKRGPRAEALPTGSSPDSGTVERVTSLAQQHEAVVVLTNAAWKESNSAQRDLLRSLGGTRTPVIAVAVRDPYDAAYAEQVRTWLATYSHRTVSLESLARVLFGEVAPVGKLPVPVPDPLRPGKDRYPFGHGVTW</sequence>
<evidence type="ECO:0000256" key="5">
    <source>
        <dbReference type="ARBA" id="ARBA00023295"/>
    </source>
</evidence>
<dbReference type="Proteomes" id="UP000199301">
    <property type="component" value="Unassembled WGS sequence"/>
</dbReference>
<dbReference type="EC" id="3.2.1.52" evidence="3"/>